<evidence type="ECO:0000256" key="9">
    <source>
        <dbReference type="ARBA" id="ARBA00022741"/>
    </source>
</evidence>
<dbReference type="AlphaFoldDB" id="A0AAJ7WWT1"/>
<dbReference type="Gene3D" id="3.30.200.20">
    <property type="entry name" value="Phosphorylase Kinase, domain 1"/>
    <property type="match status" value="1"/>
</dbReference>
<dbReference type="FunFam" id="1.10.510.10:FF:000260">
    <property type="entry name" value="TGF-beta receptor type-2"/>
    <property type="match status" value="1"/>
</dbReference>
<dbReference type="PROSITE" id="PS00107">
    <property type="entry name" value="PROTEIN_KINASE_ATP"/>
    <property type="match status" value="1"/>
</dbReference>
<keyword evidence="7 16" id="KW-0812">Transmembrane</keyword>
<feature type="region of interest" description="Disordered" evidence="17">
    <location>
        <begin position="205"/>
        <end position="243"/>
    </location>
</feature>
<dbReference type="InterPro" id="IPR008271">
    <property type="entry name" value="Ser/Thr_kinase_AS"/>
</dbReference>
<comment type="similarity">
    <text evidence="3 16">Belongs to the protein kinase superfamily. TKL Ser/Thr protein kinase family. TGFB receptor subfamily.</text>
</comment>
<feature type="transmembrane region" description="Helical" evidence="16">
    <location>
        <begin position="172"/>
        <end position="197"/>
    </location>
</feature>
<dbReference type="RefSeq" id="XP_032812991.1">
    <property type="nucleotide sequence ID" value="XM_032957100.1"/>
</dbReference>
<evidence type="ECO:0000256" key="2">
    <source>
        <dbReference type="ARBA" id="ARBA00004479"/>
    </source>
</evidence>
<keyword evidence="16" id="KW-0460">Magnesium</keyword>
<comment type="subcellular location">
    <subcellularLocation>
        <location evidence="1">Membrane raft</location>
    </subcellularLocation>
    <subcellularLocation>
        <location evidence="2 16">Membrane</location>
        <topology evidence="2 16">Single-pass type I membrane protein</topology>
    </subcellularLocation>
</comment>
<dbReference type="PANTHER" id="PTHR23255:SF104">
    <property type="entry name" value="TGF-BETA RECEPTOR TYPE-2-LIKE ISOFORM X1"/>
    <property type="match status" value="1"/>
</dbReference>
<dbReference type="SUPFAM" id="SSF57302">
    <property type="entry name" value="Snake toxin-like"/>
    <property type="match status" value="1"/>
</dbReference>
<protein>
    <recommendedName>
        <fullName evidence="16">Serine/threonine-protein kinase receptor</fullName>
        <ecNumber evidence="16">2.7.11.30</ecNumber>
    </recommendedName>
</protein>
<dbReference type="SMART" id="SM00220">
    <property type="entry name" value="S_TKc"/>
    <property type="match status" value="1"/>
</dbReference>
<feature type="region of interest" description="Disordered" evidence="17">
    <location>
        <begin position="603"/>
        <end position="647"/>
    </location>
</feature>
<evidence type="ECO:0000256" key="3">
    <source>
        <dbReference type="ARBA" id="ARBA00009605"/>
    </source>
</evidence>
<evidence type="ECO:0000256" key="6">
    <source>
        <dbReference type="ARBA" id="ARBA00022679"/>
    </source>
</evidence>
<evidence type="ECO:0000256" key="8">
    <source>
        <dbReference type="ARBA" id="ARBA00022729"/>
    </source>
</evidence>
<evidence type="ECO:0000256" key="4">
    <source>
        <dbReference type="ARBA" id="ARBA00022527"/>
    </source>
</evidence>
<evidence type="ECO:0000256" key="7">
    <source>
        <dbReference type="ARBA" id="ARBA00022692"/>
    </source>
</evidence>
<keyword evidence="13 16" id="KW-0472">Membrane</keyword>
<keyword evidence="20" id="KW-1185">Reference proteome</keyword>
<keyword evidence="10 16" id="KW-0418">Kinase</keyword>
<keyword evidence="4 16" id="KW-0723">Serine/threonine-protein kinase</keyword>
<comment type="catalytic activity">
    <reaction evidence="16">
        <text>L-threonyl-[receptor-protein] + ATP = O-phospho-L-threonyl-[receptor-protein] + ADP + H(+)</text>
        <dbReference type="Rhea" id="RHEA:44880"/>
        <dbReference type="Rhea" id="RHEA-COMP:11024"/>
        <dbReference type="Rhea" id="RHEA-COMP:11025"/>
        <dbReference type="ChEBI" id="CHEBI:15378"/>
        <dbReference type="ChEBI" id="CHEBI:30013"/>
        <dbReference type="ChEBI" id="CHEBI:30616"/>
        <dbReference type="ChEBI" id="CHEBI:61977"/>
        <dbReference type="ChEBI" id="CHEBI:456216"/>
        <dbReference type="EC" id="2.7.11.30"/>
    </reaction>
</comment>
<dbReference type="SUPFAM" id="SSF56112">
    <property type="entry name" value="Protein kinase-like (PK-like)"/>
    <property type="match status" value="1"/>
</dbReference>
<dbReference type="InterPro" id="IPR015013">
    <property type="entry name" value="Transforming_GF_b_rcpt_2_ecto"/>
</dbReference>
<feature type="domain" description="Protein kinase" evidence="19">
    <location>
        <begin position="285"/>
        <end position="604"/>
    </location>
</feature>
<dbReference type="GO" id="GO:0071363">
    <property type="term" value="P:cellular response to growth factor stimulus"/>
    <property type="evidence" value="ECO:0007669"/>
    <property type="project" value="TreeGrafter"/>
</dbReference>
<dbReference type="PROSITE" id="PS50011">
    <property type="entry name" value="PROTEIN_KINASE_DOM"/>
    <property type="match status" value="1"/>
</dbReference>
<keyword evidence="11 15" id="KW-0067">ATP-binding</keyword>
<dbReference type="CTD" id="7048"/>
<dbReference type="Gene3D" id="1.10.510.10">
    <property type="entry name" value="Transferase(Phosphotransferase) domain 1"/>
    <property type="match status" value="1"/>
</dbReference>
<keyword evidence="6 16" id="KW-0808">Transferase</keyword>
<dbReference type="GO" id="GO:0043235">
    <property type="term" value="C:receptor complex"/>
    <property type="evidence" value="ECO:0007669"/>
    <property type="project" value="TreeGrafter"/>
</dbReference>
<dbReference type="Gene3D" id="2.10.60.10">
    <property type="entry name" value="CD59"/>
    <property type="match status" value="1"/>
</dbReference>
<dbReference type="GO" id="GO:0005886">
    <property type="term" value="C:plasma membrane"/>
    <property type="evidence" value="ECO:0007669"/>
    <property type="project" value="TreeGrafter"/>
</dbReference>
<evidence type="ECO:0000256" key="10">
    <source>
        <dbReference type="ARBA" id="ARBA00022777"/>
    </source>
</evidence>
<dbReference type="GO" id="GO:0045121">
    <property type="term" value="C:membrane raft"/>
    <property type="evidence" value="ECO:0007669"/>
    <property type="project" value="UniProtKB-SubCell"/>
</dbReference>
<evidence type="ECO:0000256" key="5">
    <source>
        <dbReference type="ARBA" id="ARBA00022604"/>
    </source>
</evidence>
<dbReference type="GO" id="GO:0005524">
    <property type="term" value="F:ATP binding"/>
    <property type="evidence" value="ECO:0007669"/>
    <property type="project" value="UniProtKB-UniRule"/>
</dbReference>
<feature type="signal peptide" evidence="18">
    <location>
        <begin position="1"/>
        <end position="20"/>
    </location>
</feature>
<dbReference type="GeneID" id="116943846"/>
<dbReference type="GO" id="GO:0005026">
    <property type="term" value="F:transforming growth factor beta receptor activity, type II"/>
    <property type="evidence" value="ECO:0007669"/>
    <property type="project" value="InterPro"/>
</dbReference>
<dbReference type="InterPro" id="IPR045860">
    <property type="entry name" value="Snake_toxin-like_sf"/>
</dbReference>
<evidence type="ECO:0000313" key="20">
    <source>
        <dbReference type="Proteomes" id="UP001318040"/>
    </source>
</evidence>
<dbReference type="InterPro" id="IPR000719">
    <property type="entry name" value="Prot_kinase_dom"/>
</dbReference>
<evidence type="ECO:0000256" key="17">
    <source>
        <dbReference type="SAM" id="MobiDB-lite"/>
    </source>
</evidence>
<name>A0AAJ7WWT1_PETMA</name>
<keyword evidence="16" id="KW-0479">Metal-binding</keyword>
<keyword evidence="14 16" id="KW-0675">Receptor</keyword>
<evidence type="ECO:0000256" key="1">
    <source>
        <dbReference type="ARBA" id="ARBA00004285"/>
    </source>
</evidence>
<evidence type="ECO:0000256" key="14">
    <source>
        <dbReference type="ARBA" id="ARBA00023170"/>
    </source>
</evidence>
<keyword evidence="8 18" id="KW-0732">Signal</keyword>
<dbReference type="EC" id="2.7.11.30" evidence="16"/>
<dbReference type="KEGG" id="pmrn:116943846"/>
<keyword evidence="12 16" id="KW-1133">Transmembrane helix</keyword>
<dbReference type="Proteomes" id="UP001318040">
    <property type="component" value="Chromosome 19"/>
</dbReference>
<keyword evidence="5" id="KW-0341">Growth regulation</keyword>
<reference evidence="21" key="1">
    <citation type="submission" date="2025-08" db="UniProtKB">
        <authorList>
            <consortium name="RefSeq"/>
        </authorList>
    </citation>
    <scope>IDENTIFICATION</scope>
    <source>
        <tissue evidence="21">Sperm</tissue>
    </source>
</reference>
<dbReference type="InterPro" id="IPR017441">
    <property type="entry name" value="Protein_kinase_ATP_BS"/>
</dbReference>
<evidence type="ECO:0000313" key="21">
    <source>
        <dbReference type="RefSeq" id="XP_032812991.1"/>
    </source>
</evidence>
<dbReference type="PRINTS" id="PR00653">
    <property type="entry name" value="ACTIVIN2R"/>
</dbReference>
<dbReference type="CDD" id="cd14055">
    <property type="entry name" value="STKc_TGFbR2_like"/>
    <property type="match status" value="1"/>
</dbReference>
<sequence length="647" mass="70474">MGGCLWLTVSVGVFLPLVSSFPRFTDILPLQGTQNFVLCKLCDDVSGPFAITTAACDPKNDLCTSGCERSSTCVDSYCAAFWNDNGNSINVSTQCLSLEELVAKLPGLNKSTANSTSCVKQTVPTGTNFTGACVCKAEECNHYLPIRSHLPSQQPPFKNESSTGNDGDGQKLYLIILLALLPAVALIALVMLTFYTLCERHKRRGPHGAAALPSKEGIKTPLGRGLSAPSSGRMAGGRAAASGGRRAAGVAGGESSERCALRDDQSDVSSTCANNINHNTELLPIELDAEVGKGRFARVRRAKLRQSAASDHFETVAVKIFRAAEFASWRCEKEIFSDANLKHESILHFLTAEERLTTEPEHDVLHAGMAGGGGGGGMVKEYWLITAYHPRGNLQDLIMRKVLSWRELMLLGASLARGVAHLHSDRTPCGRPKMPIAHRDIKSSNILVKADGTCCLCDFGLSLRLDPSLSSDELANSGQVGTARYMAPEVLESRINLEDLESFKQVDVYAMALVLWEMASRCDVLTDVKDYEPPFGTKVHEHPCVESMKDMVLRERGRPDIPGSWLLHQGMGFLSEMITECWDHDPEARLTAQCVAERFSQMELAETERERERDSQPPPTDDSSPAESSDSFEDKGETQCLMGSPSR</sequence>
<evidence type="ECO:0000256" key="13">
    <source>
        <dbReference type="ARBA" id="ARBA00023136"/>
    </source>
</evidence>
<feature type="compositionally biased region" description="Basic and acidic residues" evidence="17">
    <location>
        <begin position="606"/>
        <end position="615"/>
    </location>
</feature>
<dbReference type="Pfam" id="PF00069">
    <property type="entry name" value="Pkinase"/>
    <property type="match status" value="1"/>
</dbReference>
<gene>
    <name evidence="21" type="primary">TGFBR2</name>
</gene>
<dbReference type="GO" id="GO:0007507">
    <property type="term" value="P:heart development"/>
    <property type="evidence" value="ECO:0007669"/>
    <property type="project" value="TreeGrafter"/>
</dbReference>
<evidence type="ECO:0000256" key="18">
    <source>
        <dbReference type="SAM" id="SignalP"/>
    </source>
</evidence>
<evidence type="ECO:0000256" key="16">
    <source>
        <dbReference type="RuleBase" id="RU361271"/>
    </source>
</evidence>
<dbReference type="InterPro" id="IPR000333">
    <property type="entry name" value="TGFB_receptor"/>
</dbReference>
<dbReference type="InterPro" id="IPR011009">
    <property type="entry name" value="Kinase-like_dom_sf"/>
</dbReference>
<dbReference type="GO" id="GO:0046872">
    <property type="term" value="F:metal ion binding"/>
    <property type="evidence" value="ECO:0007669"/>
    <property type="project" value="UniProtKB-KW"/>
</dbReference>
<dbReference type="PANTHER" id="PTHR23255">
    <property type="entry name" value="TRANSFORMING GROWTH FACTOR-BETA RECEPTOR TYPE I AND II"/>
    <property type="match status" value="1"/>
</dbReference>
<evidence type="ECO:0000259" key="19">
    <source>
        <dbReference type="PROSITE" id="PS50011"/>
    </source>
</evidence>
<keyword evidence="16" id="KW-0464">Manganese</keyword>
<dbReference type="PROSITE" id="PS00108">
    <property type="entry name" value="PROTEIN_KINASE_ST"/>
    <property type="match status" value="1"/>
</dbReference>
<keyword evidence="9 15" id="KW-0547">Nucleotide-binding</keyword>
<proteinExistence type="inferred from homology"/>
<dbReference type="Pfam" id="PF08917">
    <property type="entry name" value="ecTbetaR2"/>
    <property type="match status" value="1"/>
</dbReference>
<comment type="cofactor">
    <cofactor evidence="16">
        <name>Mg(2+)</name>
        <dbReference type="ChEBI" id="CHEBI:18420"/>
    </cofactor>
    <cofactor evidence="16">
        <name>Mn(2+)</name>
        <dbReference type="ChEBI" id="CHEBI:29035"/>
    </cofactor>
</comment>
<feature type="compositionally biased region" description="Low complexity" evidence="17">
    <location>
        <begin position="227"/>
        <end position="243"/>
    </location>
</feature>
<feature type="binding site" evidence="15">
    <location>
        <position position="319"/>
    </location>
    <ligand>
        <name>ATP</name>
        <dbReference type="ChEBI" id="CHEBI:30616"/>
    </ligand>
</feature>
<evidence type="ECO:0000256" key="12">
    <source>
        <dbReference type="ARBA" id="ARBA00022989"/>
    </source>
</evidence>
<accession>A0AAJ7WWT1</accession>
<organism evidence="20 21">
    <name type="scientific">Petromyzon marinus</name>
    <name type="common">Sea lamprey</name>
    <dbReference type="NCBI Taxonomy" id="7757"/>
    <lineage>
        <taxon>Eukaryota</taxon>
        <taxon>Metazoa</taxon>
        <taxon>Chordata</taxon>
        <taxon>Craniata</taxon>
        <taxon>Vertebrata</taxon>
        <taxon>Cyclostomata</taxon>
        <taxon>Hyperoartia</taxon>
        <taxon>Petromyzontiformes</taxon>
        <taxon>Petromyzontidae</taxon>
        <taxon>Petromyzon</taxon>
    </lineage>
</organism>
<evidence type="ECO:0000256" key="11">
    <source>
        <dbReference type="ARBA" id="ARBA00022840"/>
    </source>
</evidence>
<feature type="chain" id="PRO_5042555368" description="Serine/threonine-protein kinase receptor" evidence="18">
    <location>
        <begin position="21"/>
        <end position="647"/>
    </location>
</feature>
<evidence type="ECO:0000256" key="15">
    <source>
        <dbReference type="PROSITE-ProRule" id="PRU10141"/>
    </source>
</evidence>